<dbReference type="EMBL" id="JARBHB010000013">
    <property type="protein sequence ID" value="KAJ8869458.1"/>
    <property type="molecule type" value="Genomic_DNA"/>
</dbReference>
<accession>A0ABQ9GDD7</accession>
<evidence type="ECO:0000313" key="1">
    <source>
        <dbReference type="EMBL" id="KAJ8869458.1"/>
    </source>
</evidence>
<name>A0ABQ9GDD7_9NEOP</name>
<organism evidence="1 2">
    <name type="scientific">Dryococelus australis</name>
    <dbReference type="NCBI Taxonomy" id="614101"/>
    <lineage>
        <taxon>Eukaryota</taxon>
        <taxon>Metazoa</taxon>
        <taxon>Ecdysozoa</taxon>
        <taxon>Arthropoda</taxon>
        <taxon>Hexapoda</taxon>
        <taxon>Insecta</taxon>
        <taxon>Pterygota</taxon>
        <taxon>Neoptera</taxon>
        <taxon>Polyneoptera</taxon>
        <taxon>Phasmatodea</taxon>
        <taxon>Verophasmatodea</taxon>
        <taxon>Anareolatae</taxon>
        <taxon>Phasmatidae</taxon>
        <taxon>Eurycanthinae</taxon>
        <taxon>Dryococelus</taxon>
    </lineage>
</organism>
<evidence type="ECO:0000313" key="2">
    <source>
        <dbReference type="Proteomes" id="UP001159363"/>
    </source>
</evidence>
<protein>
    <recommendedName>
        <fullName evidence="3">DUF4817 domain-containing protein</fullName>
    </recommendedName>
</protein>
<gene>
    <name evidence="1" type="ORF">PR048_028448</name>
</gene>
<keyword evidence="2" id="KW-1185">Reference proteome</keyword>
<dbReference type="Proteomes" id="UP001159363">
    <property type="component" value="Chromosome 12"/>
</dbReference>
<proteinExistence type="predicted"/>
<comment type="caution">
    <text evidence="1">The sequence shown here is derived from an EMBL/GenBank/DDBJ whole genome shotgun (WGS) entry which is preliminary data.</text>
</comment>
<evidence type="ECO:0008006" key="3">
    <source>
        <dbReference type="Google" id="ProtNLM"/>
    </source>
</evidence>
<reference evidence="1 2" key="1">
    <citation type="submission" date="2023-02" db="EMBL/GenBank/DDBJ databases">
        <title>LHISI_Scaffold_Assembly.</title>
        <authorList>
            <person name="Stuart O.P."/>
            <person name="Cleave R."/>
            <person name="Magrath M.J.L."/>
            <person name="Mikheyev A.S."/>
        </authorList>
    </citation>
    <scope>NUCLEOTIDE SEQUENCE [LARGE SCALE GENOMIC DNA]</scope>
    <source>
        <strain evidence="1">Daus_M_001</strain>
        <tissue evidence="1">Leg muscle</tissue>
    </source>
</reference>
<sequence length="148" mass="17144">MVFIYGECHRSIRAAVRLCAERYPDRATIARAAFANLRLHTIHLSARGSLTVRVVSVNGVFCEYYTAANSIFSTFHFINCYMEITFDFGCIWLREVDEQRPWPVNAWRGVVHNRLIGPYFIDATQHGIKYLQFLTEMLPQLLKDIPLT</sequence>